<protein>
    <submittedName>
        <fullName evidence="2">Uncharacterized protein</fullName>
    </submittedName>
</protein>
<reference evidence="2" key="1">
    <citation type="submission" date="2020-03" db="EMBL/GenBank/DDBJ databases">
        <authorList>
            <person name="Weist P."/>
        </authorList>
    </citation>
    <scope>NUCLEOTIDE SEQUENCE</scope>
</reference>
<keyword evidence="3" id="KW-1185">Reference proteome</keyword>
<feature type="region of interest" description="Disordered" evidence="1">
    <location>
        <begin position="1"/>
        <end position="57"/>
    </location>
</feature>
<comment type="caution">
    <text evidence="2">The sequence shown here is derived from an EMBL/GenBank/DDBJ whole genome shotgun (WGS) entry which is preliminary data.</text>
</comment>
<gene>
    <name evidence="2" type="ORF">PLEPLA_LOCUS1580</name>
</gene>
<sequence length="290" mass="30868">MTLVPVPRWSGAEADEATAVPLQPGYGPSAGPLTPLRVREASPNHHRSFPPFTSSSSPSCHLSPQVLRAFQPNEREMTQFIQIRDTFKLLLDLYRGDKRRLIDQGRSKSQCHSRGSQTVLALRRVSERVGHAKTISESPAASIYCPGETHSFPLASPGRPEWSQCDLPTTPPPPPPPSHPPSSSSPPSTPPICCQPTSRPPRLSCQKLLDSNVPASLGQTGSVQLHRGVSDCGGEKSCRAGFRGVGLVAAKLLAAVTNWVLSLLAGSSSSGGPGPFSIMDAHSAVPTHNF</sequence>
<evidence type="ECO:0000313" key="2">
    <source>
        <dbReference type="EMBL" id="CAB1413877.1"/>
    </source>
</evidence>
<dbReference type="EMBL" id="CADEAL010000076">
    <property type="protein sequence ID" value="CAB1413877.1"/>
    <property type="molecule type" value="Genomic_DNA"/>
</dbReference>
<evidence type="ECO:0000256" key="1">
    <source>
        <dbReference type="SAM" id="MobiDB-lite"/>
    </source>
</evidence>
<feature type="compositionally biased region" description="Pro residues" evidence="1">
    <location>
        <begin position="169"/>
        <end position="190"/>
    </location>
</feature>
<dbReference type="AlphaFoldDB" id="A0A9N7TJ42"/>
<evidence type="ECO:0000313" key="3">
    <source>
        <dbReference type="Proteomes" id="UP001153269"/>
    </source>
</evidence>
<accession>A0A9N7TJ42</accession>
<name>A0A9N7TJ42_PLEPL</name>
<proteinExistence type="predicted"/>
<dbReference type="Proteomes" id="UP001153269">
    <property type="component" value="Unassembled WGS sequence"/>
</dbReference>
<feature type="region of interest" description="Disordered" evidence="1">
    <location>
        <begin position="156"/>
        <end position="201"/>
    </location>
</feature>
<organism evidence="2 3">
    <name type="scientific">Pleuronectes platessa</name>
    <name type="common">European plaice</name>
    <dbReference type="NCBI Taxonomy" id="8262"/>
    <lineage>
        <taxon>Eukaryota</taxon>
        <taxon>Metazoa</taxon>
        <taxon>Chordata</taxon>
        <taxon>Craniata</taxon>
        <taxon>Vertebrata</taxon>
        <taxon>Euteleostomi</taxon>
        <taxon>Actinopterygii</taxon>
        <taxon>Neopterygii</taxon>
        <taxon>Teleostei</taxon>
        <taxon>Neoteleostei</taxon>
        <taxon>Acanthomorphata</taxon>
        <taxon>Carangaria</taxon>
        <taxon>Pleuronectiformes</taxon>
        <taxon>Pleuronectoidei</taxon>
        <taxon>Pleuronectidae</taxon>
        <taxon>Pleuronectes</taxon>
    </lineage>
</organism>